<sequence>MVEVYKIIRGVQTILTIWDGANFSKAFEKVKIENRCNQTRAL</sequence>
<gene>
    <name evidence="1" type="ordered locus">FBFL15_2093</name>
</gene>
<protein>
    <submittedName>
        <fullName evidence="1">Uncharacterized protein</fullName>
    </submittedName>
</protein>
<reference evidence="1 2" key="1">
    <citation type="journal article" date="2011" name="Appl. Environ. Microbiol.">
        <title>Complete genome sequence of the fish pathogen Flavobacterium branchiophilum.</title>
        <authorList>
            <consortium name="1:IP"/>
            <consortium name="Microbial Evolutionary Genomics,F-75015 Paris"/>
            <consortium name="France 2:CNRS"/>
            <consortium name="URA2171"/>
            <consortium name="F-75015 Paris,France 3:Unite de Virologie et Immunologie Mol."/>
            <consortium name="INRA,78352 Jouy en Josas Cedex"/>
            <consortium name="France. 4:Unite de Mathemathique"/>
            <consortium name="Informatique et Genome,INRA"/>
            <consortium name="78352 Jouy en Josas Cedex"/>
            <consortium name="France. 5:CEA/Genoscope"/>
            <consortium name="Evry"/>
            <consortium name="France"/>
            <person name="Touchon M."/>
            <person name="Barbier P."/>
            <person name="Bernardet J.F."/>
            <person name="Loux V."/>
            <person name="Vacherie B."/>
            <person name="Barbe V."/>
            <person name="Rocha E.P."/>
            <person name="Duchaud E."/>
        </authorList>
    </citation>
    <scope>NUCLEOTIDE SEQUENCE [LARGE SCALE GENOMIC DNA]</scope>
    <source>
        <strain evidence="1 2">FL-15</strain>
    </source>
</reference>
<proteinExistence type="predicted"/>
<keyword evidence="2" id="KW-1185">Reference proteome</keyword>
<dbReference type="KEGG" id="fbr:FBFL15_2093"/>
<dbReference type="STRING" id="1034807.FBFL15_2093"/>
<organism evidence="1 2">
    <name type="scientific">Flavobacterium branchiophilum (strain FL-15)</name>
    <dbReference type="NCBI Taxonomy" id="1034807"/>
    <lineage>
        <taxon>Bacteria</taxon>
        <taxon>Pseudomonadati</taxon>
        <taxon>Bacteroidota</taxon>
        <taxon>Flavobacteriia</taxon>
        <taxon>Flavobacteriales</taxon>
        <taxon>Flavobacteriaceae</taxon>
        <taxon>Flavobacterium</taxon>
    </lineage>
</organism>
<evidence type="ECO:0000313" key="1">
    <source>
        <dbReference type="EMBL" id="CCB70123.1"/>
    </source>
</evidence>
<accession>G2Z2F8</accession>
<name>G2Z2F8_FLABF</name>
<evidence type="ECO:0000313" key="2">
    <source>
        <dbReference type="Proteomes" id="UP000009186"/>
    </source>
</evidence>
<dbReference type="HOGENOM" id="CLU_3251866_0_0_10"/>
<dbReference type="EMBL" id="FQ859183">
    <property type="protein sequence ID" value="CCB70123.1"/>
    <property type="molecule type" value="Genomic_DNA"/>
</dbReference>
<dbReference type="AlphaFoldDB" id="G2Z2F8"/>
<dbReference type="Proteomes" id="UP000009186">
    <property type="component" value="Chromosome"/>
</dbReference>